<keyword evidence="1" id="KW-1194">Viral DNA replication</keyword>
<reference evidence="3 4" key="1">
    <citation type="journal article" date="2016" name="Genom Data">
        <title>Complete genome sequence of a giant Vibrio phage ValKK3 infecting Vibrio alginolyticus.</title>
        <authorList>
            <person name="Lal T.M."/>
            <person name="Sano M."/>
            <person name="Hatai K."/>
            <person name="Ransangan J."/>
        </authorList>
    </citation>
    <scope>NUCLEOTIDE SEQUENCE [LARGE SCALE GENOMIC DNA]</scope>
</reference>
<dbReference type="GO" id="GO:0030337">
    <property type="term" value="F:DNA polymerase processivity factor activity"/>
    <property type="evidence" value="ECO:0007669"/>
    <property type="project" value="UniProtKB-UniRule"/>
</dbReference>
<dbReference type="GeneID" id="26628509"/>
<dbReference type="Proteomes" id="UP000202888">
    <property type="component" value="Segment"/>
</dbReference>
<comment type="similarity">
    <text evidence="1">Belongs to the Tevenvirinae sliding clamp family.</text>
</comment>
<dbReference type="GO" id="GO:0006260">
    <property type="term" value="P:DNA replication"/>
    <property type="evidence" value="ECO:0007669"/>
    <property type="project" value="UniProtKB-KW"/>
</dbReference>
<evidence type="ECO:0000259" key="2">
    <source>
        <dbReference type="Pfam" id="PF09116"/>
    </source>
</evidence>
<evidence type="ECO:0000256" key="1">
    <source>
        <dbReference type="HAMAP-Rule" id="MF_04161"/>
    </source>
</evidence>
<protein>
    <recommendedName>
        <fullName evidence="1">Sliding clamp</fullName>
    </recommendedName>
    <alternativeName>
        <fullName evidence="1">DNA polymerase accessory protein Gp45</fullName>
    </alternativeName>
    <alternativeName>
        <fullName evidence="1">DNA polymerase clamp</fullName>
    </alternativeName>
</protein>
<comment type="subunit">
    <text evidence="1">Homotrimer. Interacts with the viral DNA polymerase; this interaction constitutes the polymerase holoenzyme. Interacts with the sliding-clamp-loader; this interaction allows the sliding-clamp-loader to open the sliding clamp. Interacts with the viral DNA ligase. Part of the replicase complex that includes the DNA polymerase, the polymerase clamp, the clamp loader complex, the single-stranded DNA binding protein, the primase, the helicase and the helicase assembly factor. Interacts with the viral RNA polymerase (RNAP). Part of the transcription activation complex containing host RNAP, the viral RNA polymerase sigma-like factor, the late transcription coactivator, and the sliding clamp.</text>
</comment>
<organism evidence="3 4">
    <name type="scientific">Vibrio phage ValKK3</name>
    <dbReference type="NCBI Taxonomy" id="1610855"/>
    <lineage>
        <taxon>Viruses</taxon>
        <taxon>Duplodnaviria</taxon>
        <taxon>Heunggongvirae</taxon>
        <taxon>Uroviricota</taxon>
        <taxon>Caudoviricetes</taxon>
        <taxon>Pantevenvirales</taxon>
        <taxon>Straboviridae</taxon>
        <taxon>Schizotequatrovirus</taxon>
        <taxon>Schizotequatrovirus valkk3</taxon>
    </lineage>
</organism>
<dbReference type="GO" id="GO:0039693">
    <property type="term" value="P:viral DNA genome replication"/>
    <property type="evidence" value="ECO:0007669"/>
    <property type="project" value="UniProtKB-UniRule"/>
</dbReference>
<dbReference type="OrthoDB" id="7567at10239"/>
<dbReference type="KEGG" id="vg:26628509"/>
<feature type="domain" description="Sliding clamp C-terminal" evidence="2">
    <location>
        <begin position="117"/>
        <end position="220"/>
    </location>
</feature>
<dbReference type="InterPro" id="IPR046938">
    <property type="entry name" value="DNA_clamp_sf"/>
</dbReference>
<comment type="function">
    <text evidence="1">Sliding clamp that encircles the genomic DNA and links the DNA polymerase to the template to control the processivity of DNA synthesis. Responsible for tethering the catalytic subunit of DNA polymerase to DNA during high-speed replication. Interaction with the sliding-clamp-loader opens the sliding clamp so that it can be loaded around the DNA template. During transcription, encircles the DNA and tethers host RNA polymerase (RNAP) to it.</text>
</comment>
<keyword evidence="1" id="KW-0235">DNA replication</keyword>
<dbReference type="RefSeq" id="YP_009201286.1">
    <property type="nucleotide sequence ID" value="NC_028829.1"/>
</dbReference>
<dbReference type="HAMAP" id="MF_04161">
    <property type="entry name" value="Sliding_clamp_T4"/>
    <property type="match status" value="1"/>
</dbReference>
<evidence type="ECO:0000313" key="3">
    <source>
        <dbReference type="EMBL" id="AJT61024.1"/>
    </source>
</evidence>
<dbReference type="Gene3D" id="3.70.10.10">
    <property type="match status" value="1"/>
</dbReference>
<keyword evidence="1" id="KW-1195">Viral transcription</keyword>
<name>A0A0D4DAQ0_9CAUD</name>
<evidence type="ECO:0000313" key="4">
    <source>
        <dbReference type="Proteomes" id="UP000202888"/>
    </source>
</evidence>
<dbReference type="InterPro" id="IPR015200">
    <property type="entry name" value="Sliding_clamp_C"/>
</dbReference>
<sequence>MKLSKSTIEVLKNFAGINNGMVIHQGSRLRTQDNLNKQIAYADIEDSFPVEFAVYDLGEFLSALNLLDNAELDFQEKYVVVTGDGGTKLTFQYANAEFVTEAPEKVNFPTELDGGAEFDLKGEDLQRVKKASATLGLSDICVRTEAGSTAITLSATDAQGSSKHTFEINVGEVESDVEFKFFFKAERLNIVDQDYKVSIHPAGISRFLGLSLEYFIATEAL</sequence>
<accession>A0A0D4DAQ0</accession>
<proteinExistence type="inferred from homology"/>
<dbReference type="SUPFAM" id="SSF55979">
    <property type="entry name" value="DNA clamp"/>
    <property type="match status" value="2"/>
</dbReference>
<dbReference type="EMBL" id="KP671755">
    <property type="protein sequence ID" value="AJT61024.1"/>
    <property type="molecule type" value="Genomic_DNA"/>
</dbReference>
<dbReference type="Pfam" id="PF09116">
    <property type="entry name" value="gp45-slide_C"/>
    <property type="match status" value="1"/>
</dbReference>
<dbReference type="InterPro" id="IPR046389">
    <property type="entry name" value="Sliding_clamp_T4"/>
</dbReference>
<dbReference type="GO" id="GO:0019083">
    <property type="term" value="P:viral transcription"/>
    <property type="evidence" value="ECO:0007669"/>
    <property type="project" value="UniProtKB-UniRule"/>
</dbReference>
<keyword evidence="4" id="KW-1185">Reference proteome</keyword>